<evidence type="ECO:0000256" key="5">
    <source>
        <dbReference type="ARBA" id="ARBA00023242"/>
    </source>
</evidence>
<accession>A0A6P4IRP7</accession>
<comment type="subcellular location">
    <subcellularLocation>
        <location evidence="2">Cytoplasm</location>
    </subcellularLocation>
    <subcellularLocation>
        <location evidence="1">Nucleus</location>
    </subcellularLocation>
</comment>
<evidence type="ECO:0000256" key="3">
    <source>
        <dbReference type="ARBA" id="ARBA00022490"/>
    </source>
</evidence>
<feature type="domain" description="26S proteasome regulatory subunit Rpn7 N-terminal" evidence="6">
    <location>
        <begin position="111"/>
        <end position="285"/>
    </location>
</feature>
<evidence type="ECO:0000256" key="4">
    <source>
        <dbReference type="ARBA" id="ARBA00022790"/>
    </source>
</evidence>
<keyword evidence="4" id="KW-0736">Signalosome</keyword>
<keyword evidence="3" id="KW-0963">Cytoplasm</keyword>
<evidence type="ECO:0000256" key="1">
    <source>
        <dbReference type="ARBA" id="ARBA00004123"/>
    </source>
</evidence>
<keyword evidence="7" id="KW-1185">Reference proteome</keyword>
<reference evidence="7" key="1">
    <citation type="submission" date="2025-05" db="UniProtKB">
        <authorList>
            <consortium name="RefSeq"/>
        </authorList>
    </citation>
    <scope>NUCLEOTIDE SEQUENCE [LARGE SCALE GENOMIC DNA]</scope>
    <source>
        <strain evidence="7">14028-0561.14</strain>
    </source>
</reference>
<gene>
    <name evidence="8" type="primary">CSN1a</name>
</gene>
<dbReference type="Pfam" id="PF10602">
    <property type="entry name" value="RPN7"/>
    <property type="match status" value="1"/>
</dbReference>
<evidence type="ECO:0000313" key="8">
    <source>
        <dbReference type="RefSeq" id="XP_017026144.1"/>
    </source>
</evidence>
<dbReference type="InterPro" id="IPR011990">
    <property type="entry name" value="TPR-like_helical_dom_sf"/>
</dbReference>
<dbReference type="RefSeq" id="XP_017026144.1">
    <property type="nucleotide sequence ID" value="XM_017170655.3"/>
</dbReference>
<dbReference type="Gene3D" id="1.25.40.570">
    <property type="match status" value="1"/>
</dbReference>
<dbReference type="GO" id="GO:0005737">
    <property type="term" value="C:cytoplasm"/>
    <property type="evidence" value="ECO:0007669"/>
    <property type="project" value="UniProtKB-SubCell"/>
</dbReference>
<keyword evidence="5" id="KW-0539">Nucleus</keyword>
<dbReference type="GO" id="GO:0008180">
    <property type="term" value="C:COP9 signalosome"/>
    <property type="evidence" value="ECO:0007669"/>
    <property type="project" value="UniProtKB-KW"/>
</dbReference>
<proteinExistence type="predicted"/>
<evidence type="ECO:0000313" key="7">
    <source>
        <dbReference type="Proteomes" id="UP001652661"/>
    </source>
</evidence>
<dbReference type="InterPro" id="IPR019585">
    <property type="entry name" value="Rpn7/CSN1"/>
</dbReference>
<evidence type="ECO:0000259" key="6">
    <source>
        <dbReference type="Pfam" id="PF10602"/>
    </source>
</evidence>
<dbReference type="SUPFAM" id="SSF48452">
    <property type="entry name" value="TPR-like"/>
    <property type="match status" value="1"/>
</dbReference>
<dbReference type="PANTHER" id="PTHR14145:SF2">
    <property type="entry name" value="COP9 SIGNALOSOME COMPLEX SUBUNIT 1"/>
    <property type="match status" value="1"/>
</dbReference>
<reference evidence="8" key="2">
    <citation type="submission" date="2025-08" db="UniProtKB">
        <authorList>
            <consortium name="RefSeq"/>
        </authorList>
    </citation>
    <scope>IDENTIFICATION</scope>
    <source>
        <strain evidence="8">14028-0561.14</strain>
        <tissue evidence="8">Whole fly</tissue>
    </source>
</reference>
<evidence type="ECO:0000256" key="2">
    <source>
        <dbReference type="ARBA" id="ARBA00004496"/>
    </source>
</evidence>
<protein>
    <submittedName>
        <fullName evidence="8">COP9 signalosome complex subunit 1</fullName>
    </submittedName>
</protein>
<dbReference type="Proteomes" id="UP001652661">
    <property type="component" value="Chromosome 2L"/>
</dbReference>
<dbReference type="AlphaFoldDB" id="A0A6P4IRP7"/>
<sequence length="365" mass="41378">MTADAEEAQAHLMGSDVATLHLPSYADRYTEIPRLLRLKFIAEVCPKLRVSALRLAIEHVKSTYNVKLYDELYRSLCGEVTKNSPLESAQGMDDDEASTSSGMRRVVLPYDNSWVEDNMMEATLLIQELDAALNFKKSSSGSPHIRRVLEKIGDFHEKSGNLQLAVKFYARARSYCTSSDNVITLFRNLIRVSIYMTNWWHVLTYIDEAKQYALGFESLSQEVPARLSCAAGLANMGLKNFKLAAQHFLLTPFGQYDYDKIVAPEDVCFYAGLCALATFETFQLQAELLNSEAFKPFLELSPKMRSALFNFHEGHLEITSALLTEIEGIVRLDVYLSPHVDKLYKIIHGRLQKKSEKKLTDPRKN</sequence>
<dbReference type="InterPro" id="IPR045135">
    <property type="entry name" value="Rpn7_N"/>
</dbReference>
<dbReference type="PANTHER" id="PTHR14145">
    <property type="entry name" value="26S PROTESOME SUBUNIT 6"/>
    <property type="match status" value="1"/>
</dbReference>
<dbReference type="OrthoDB" id="422427at2759"/>
<name>A0A6P4IRP7_DROKI</name>
<organism evidence="7 8">
    <name type="scientific">Drosophila kikkawai</name>
    <name type="common">Fruit fly</name>
    <dbReference type="NCBI Taxonomy" id="30033"/>
    <lineage>
        <taxon>Eukaryota</taxon>
        <taxon>Metazoa</taxon>
        <taxon>Ecdysozoa</taxon>
        <taxon>Arthropoda</taxon>
        <taxon>Hexapoda</taxon>
        <taxon>Insecta</taxon>
        <taxon>Pterygota</taxon>
        <taxon>Neoptera</taxon>
        <taxon>Endopterygota</taxon>
        <taxon>Diptera</taxon>
        <taxon>Brachycera</taxon>
        <taxon>Muscomorpha</taxon>
        <taxon>Ephydroidea</taxon>
        <taxon>Drosophilidae</taxon>
        <taxon>Drosophila</taxon>
        <taxon>Sophophora</taxon>
    </lineage>
</organism>